<feature type="binding site" evidence="16">
    <location>
        <begin position="173"/>
        <end position="174"/>
    </location>
    <ligand>
        <name>ATP</name>
        <dbReference type="ChEBI" id="CHEBI:30616"/>
    </ligand>
</feature>
<comment type="pathway">
    <text evidence="2 18">Amino-acid biosynthesis; L-lysine biosynthesis via DAP pathway; (S)-tetrahydrodipicolinate from L-aspartate: step 1/4.</text>
</comment>
<dbReference type="NCBIfam" id="NF005155">
    <property type="entry name" value="PRK06635.1-4"/>
    <property type="match status" value="1"/>
</dbReference>
<dbReference type="OrthoDB" id="9799110at2"/>
<feature type="binding site" evidence="16">
    <location>
        <position position="47"/>
    </location>
    <ligand>
        <name>substrate</name>
    </ligand>
</feature>
<feature type="domain" description="Aspartate/glutamate/uridylate kinase" evidence="19">
    <location>
        <begin position="3"/>
        <end position="228"/>
    </location>
</feature>
<dbReference type="Gene3D" id="3.40.1160.10">
    <property type="entry name" value="Acetylglutamate kinase-like"/>
    <property type="match status" value="1"/>
</dbReference>
<feature type="binding site" evidence="16">
    <location>
        <position position="184"/>
    </location>
    <ligand>
        <name>ATP</name>
        <dbReference type="ChEBI" id="CHEBI:30616"/>
    </ligand>
</feature>
<sequence length="403" mass="42280">MGIVVLKFGGTSVGDVAKIKATAEQAIREKAQGNQVVVVVSAMGKSTDDLVALATVINPQASTREMDMLLTTGEQVTISLLTMALQAAGQKAVSYTGWQAGIITEAVHSNARIQTIETTKIATALADNQIVIVAGFQGMSENGEITTLGRGGSDTTAVALAAALGAAKCSICTDVVGVFTSDPRYITGAQKLREIDYDEMLELANLGAGVLHPRAVEYAKNHQIPLEVRGAHVTETGTIIKEGTLLETKQVVRGVAFDDEIARIRVSFTSITAMNIACIFTKLAEAHIDVDIIVQSIGEDDGPSAVSFSLKEAALDEAVAILAAYKDVIGYDSLVTEAGLAKVSIVGSGMVSNPGVAAQMFTELRQADVDIRMISTSEIKVSVVVPQAKMLVAANVCHTAFEL</sequence>
<keyword evidence="6 18" id="KW-0028">Amino-acid biosynthesis</keyword>
<dbReference type="NCBIfam" id="NF005156">
    <property type="entry name" value="PRK06635.1-5"/>
    <property type="match status" value="1"/>
</dbReference>
<evidence type="ECO:0000256" key="5">
    <source>
        <dbReference type="ARBA" id="ARBA00010122"/>
    </source>
</evidence>
<keyword evidence="13" id="KW-0457">Lysine biosynthesis</keyword>
<dbReference type="PANTHER" id="PTHR21499">
    <property type="entry name" value="ASPARTATE KINASE"/>
    <property type="match status" value="1"/>
</dbReference>
<keyword evidence="10 17" id="KW-0418">Kinase</keyword>
<dbReference type="InterPro" id="IPR041740">
    <property type="entry name" value="AKii-LysC-BS"/>
</dbReference>
<dbReference type="AlphaFoldDB" id="W7D1K3"/>
<comment type="subunit">
    <text evidence="15">Tetramer consisting of 2 isoforms Alpha (catalytic and regulation) and of a homodimer of 2 isoforms Beta (regulation).</text>
</comment>
<dbReference type="InterPro" id="IPR054352">
    <property type="entry name" value="ACT_Aspartokinase"/>
</dbReference>
<evidence type="ECO:0000256" key="10">
    <source>
        <dbReference type="ARBA" id="ARBA00022777"/>
    </source>
</evidence>
<evidence type="ECO:0000256" key="12">
    <source>
        <dbReference type="ARBA" id="ARBA00022915"/>
    </source>
</evidence>
<dbReference type="InterPro" id="IPR001048">
    <property type="entry name" value="Asp/Glu/Uridylate_kinase"/>
</dbReference>
<evidence type="ECO:0000256" key="16">
    <source>
        <dbReference type="PIRSR" id="PIRSR000726-1"/>
    </source>
</evidence>
<evidence type="ECO:0000313" key="22">
    <source>
        <dbReference type="Proteomes" id="UP000019243"/>
    </source>
</evidence>
<dbReference type="SUPFAM" id="SSF55021">
    <property type="entry name" value="ACT-like"/>
    <property type="match status" value="2"/>
</dbReference>
<comment type="pathway">
    <text evidence="4 18">Amino-acid biosynthesis; L-threonine biosynthesis; L-threonine from L-aspartate: step 1/5.</text>
</comment>
<feature type="binding site" evidence="16">
    <location>
        <begin position="7"/>
        <end position="10"/>
    </location>
    <ligand>
        <name>ATP</name>
        <dbReference type="ChEBI" id="CHEBI:30616"/>
    </ligand>
</feature>
<dbReference type="CDD" id="cd04923">
    <property type="entry name" value="ACT_AK-LysC-DapG-like_2"/>
    <property type="match status" value="1"/>
</dbReference>
<dbReference type="UniPathway" id="UPA00050">
    <property type="reaction ID" value="UER00461"/>
</dbReference>
<dbReference type="NCBIfam" id="TIGR00656">
    <property type="entry name" value="asp_kin_monofn"/>
    <property type="match status" value="1"/>
</dbReference>
<keyword evidence="11 16" id="KW-0067">ATP-binding</keyword>
<organism evidence="21 22">
    <name type="scientific">Brochothrix campestris FSL F6-1037</name>
    <dbReference type="NCBI Taxonomy" id="1265861"/>
    <lineage>
        <taxon>Bacteria</taxon>
        <taxon>Bacillati</taxon>
        <taxon>Bacillota</taxon>
        <taxon>Bacilli</taxon>
        <taxon>Bacillales</taxon>
        <taxon>Listeriaceae</taxon>
        <taxon>Brochothrix</taxon>
    </lineage>
</organism>
<evidence type="ECO:0000256" key="14">
    <source>
        <dbReference type="ARBA" id="ARBA00047872"/>
    </source>
</evidence>
<dbReference type="PROSITE" id="PS00324">
    <property type="entry name" value="ASPARTOKINASE"/>
    <property type="match status" value="1"/>
</dbReference>
<gene>
    <name evidence="21" type="ORF">BCAMP_02890</name>
</gene>
<dbReference type="Pfam" id="PF22468">
    <property type="entry name" value="ACT_9"/>
    <property type="match status" value="1"/>
</dbReference>
<keyword evidence="7 17" id="KW-0808">Transferase</keyword>
<dbReference type="InterPro" id="IPR018042">
    <property type="entry name" value="Aspartate_kinase_CS"/>
</dbReference>
<dbReference type="Proteomes" id="UP000019243">
    <property type="component" value="Unassembled WGS sequence"/>
</dbReference>
<dbReference type="CDD" id="cd04261">
    <property type="entry name" value="AAK_AKii-LysC-BS"/>
    <property type="match status" value="1"/>
</dbReference>
<keyword evidence="22" id="KW-1185">Reference proteome</keyword>
<evidence type="ECO:0000259" key="20">
    <source>
        <dbReference type="Pfam" id="PF22468"/>
    </source>
</evidence>
<protein>
    <recommendedName>
        <fullName evidence="17">Aspartokinase</fullName>
        <ecNumber evidence="17">2.7.2.4</ecNumber>
    </recommendedName>
</protein>
<dbReference type="UniPathway" id="UPA00034">
    <property type="reaction ID" value="UER00015"/>
</dbReference>
<dbReference type="EC" id="2.7.2.4" evidence="17"/>
<evidence type="ECO:0000256" key="15">
    <source>
        <dbReference type="ARBA" id="ARBA00063835"/>
    </source>
</evidence>
<dbReference type="NCBIfam" id="NF005154">
    <property type="entry name" value="PRK06635.1-2"/>
    <property type="match status" value="1"/>
</dbReference>
<feature type="domain" description="Aspartokinase ACT" evidence="20">
    <location>
        <begin position="343"/>
        <end position="401"/>
    </location>
</feature>
<evidence type="ECO:0000259" key="19">
    <source>
        <dbReference type="Pfam" id="PF00696"/>
    </source>
</evidence>
<name>W7D1K3_9LIST</name>
<dbReference type="FunFam" id="3.40.1160.10:FF:000002">
    <property type="entry name" value="Aspartokinase"/>
    <property type="match status" value="1"/>
</dbReference>
<dbReference type="STRING" id="1265861.BCAMP_02890"/>
<comment type="pathway">
    <text evidence="3 18">Amino-acid biosynthesis; L-methionine biosynthesis via de novo pathway; L-homoserine from L-aspartate: step 1/3.</text>
</comment>
<dbReference type="InterPro" id="IPR005260">
    <property type="entry name" value="Asp_kin_monofn"/>
</dbReference>
<evidence type="ECO:0000256" key="17">
    <source>
        <dbReference type="RuleBase" id="RU003448"/>
    </source>
</evidence>
<keyword evidence="12" id="KW-0220">Diaminopimelate biosynthesis</keyword>
<evidence type="ECO:0000256" key="13">
    <source>
        <dbReference type="ARBA" id="ARBA00023154"/>
    </source>
</evidence>
<dbReference type="FunFam" id="3.30.2130.10:FF:000001">
    <property type="entry name" value="Bifunctional aspartokinase/homoserine dehydrogenase"/>
    <property type="match status" value="1"/>
</dbReference>
<dbReference type="GO" id="GO:0009088">
    <property type="term" value="P:threonine biosynthetic process"/>
    <property type="evidence" value="ECO:0007669"/>
    <property type="project" value="UniProtKB-UniPathway"/>
</dbReference>
<dbReference type="PATRIC" id="fig|1265861.3.peg.565"/>
<dbReference type="GO" id="GO:0005524">
    <property type="term" value="F:ATP binding"/>
    <property type="evidence" value="ECO:0007669"/>
    <property type="project" value="UniProtKB-KW"/>
</dbReference>
<accession>W7D1K3</accession>
<evidence type="ECO:0000256" key="18">
    <source>
        <dbReference type="RuleBase" id="RU004249"/>
    </source>
</evidence>
<dbReference type="Pfam" id="PF00696">
    <property type="entry name" value="AA_kinase"/>
    <property type="match status" value="1"/>
</dbReference>
<dbReference type="PANTHER" id="PTHR21499:SF68">
    <property type="entry name" value="ASPARTOKINASE 2"/>
    <property type="match status" value="1"/>
</dbReference>
<evidence type="ECO:0000256" key="9">
    <source>
        <dbReference type="ARBA" id="ARBA00022741"/>
    </source>
</evidence>
<evidence type="ECO:0000256" key="7">
    <source>
        <dbReference type="ARBA" id="ARBA00022679"/>
    </source>
</evidence>
<dbReference type="RefSeq" id="WP_035313406.1">
    <property type="nucleotide sequence ID" value="NZ_AODH01000009.1"/>
</dbReference>
<comment type="similarity">
    <text evidence="5 17">Belongs to the aspartokinase family.</text>
</comment>
<evidence type="ECO:0000256" key="8">
    <source>
        <dbReference type="ARBA" id="ARBA00022737"/>
    </source>
</evidence>
<dbReference type="SUPFAM" id="SSF53633">
    <property type="entry name" value="Carbamate kinase-like"/>
    <property type="match status" value="1"/>
</dbReference>
<dbReference type="GO" id="GO:0019877">
    <property type="term" value="P:diaminopimelate biosynthetic process"/>
    <property type="evidence" value="ECO:0007669"/>
    <property type="project" value="UniProtKB-KW"/>
</dbReference>
<feature type="binding site" evidence="16">
    <location>
        <position position="74"/>
    </location>
    <ligand>
        <name>substrate</name>
    </ligand>
</feature>
<dbReference type="CDD" id="cd04913">
    <property type="entry name" value="ACT_AKii-LysC-BS-like_1"/>
    <property type="match status" value="1"/>
</dbReference>
<dbReference type="InterPro" id="IPR001341">
    <property type="entry name" value="Asp_kinase"/>
</dbReference>
<dbReference type="NCBIfam" id="TIGR00657">
    <property type="entry name" value="asp_kinases"/>
    <property type="match status" value="1"/>
</dbReference>
<reference evidence="21 22" key="1">
    <citation type="submission" date="2012-12" db="EMBL/GenBank/DDBJ databases">
        <title>Novel taxa of Listeriaceae from agricultural environments in the United States.</title>
        <authorList>
            <person name="den Bakker H.C."/>
            <person name="Allred A."/>
            <person name="Warchocki S."/>
            <person name="Wright E.M."/>
            <person name="Burrell A."/>
            <person name="Nightingale K.K."/>
            <person name="Kephart D."/>
            <person name="Wiedmann M."/>
        </authorList>
    </citation>
    <scope>NUCLEOTIDE SEQUENCE [LARGE SCALE GENOMIC DNA]</scope>
    <source>
        <strain evidence="21 22">FSL F6-1037</strain>
    </source>
</reference>
<dbReference type="Gene3D" id="3.30.2130.10">
    <property type="entry name" value="VC0802-like"/>
    <property type="match status" value="1"/>
</dbReference>
<dbReference type="InterPro" id="IPR045865">
    <property type="entry name" value="ACT-like_dom_sf"/>
</dbReference>
<evidence type="ECO:0000256" key="11">
    <source>
        <dbReference type="ARBA" id="ARBA00022840"/>
    </source>
</evidence>
<evidence type="ECO:0000256" key="2">
    <source>
        <dbReference type="ARBA" id="ARBA00004766"/>
    </source>
</evidence>
<dbReference type="PIRSF" id="PIRSF000726">
    <property type="entry name" value="Asp_kin"/>
    <property type="match status" value="1"/>
</dbReference>
<evidence type="ECO:0000256" key="3">
    <source>
        <dbReference type="ARBA" id="ARBA00004986"/>
    </source>
</evidence>
<evidence type="ECO:0000313" key="21">
    <source>
        <dbReference type="EMBL" id="EUJ41791.1"/>
    </source>
</evidence>
<evidence type="ECO:0000256" key="6">
    <source>
        <dbReference type="ARBA" id="ARBA00022605"/>
    </source>
</evidence>
<dbReference type="GO" id="GO:0009089">
    <property type="term" value="P:lysine biosynthetic process via diaminopimelate"/>
    <property type="evidence" value="ECO:0007669"/>
    <property type="project" value="UniProtKB-UniPathway"/>
</dbReference>
<keyword evidence="8" id="KW-0677">Repeat</keyword>
<dbReference type="GO" id="GO:0004072">
    <property type="term" value="F:aspartate kinase activity"/>
    <property type="evidence" value="ECO:0007669"/>
    <property type="project" value="UniProtKB-EC"/>
</dbReference>
<proteinExistence type="inferred from homology"/>
<dbReference type="EMBL" id="AODH01000009">
    <property type="protein sequence ID" value="EUJ41791.1"/>
    <property type="molecule type" value="Genomic_DNA"/>
</dbReference>
<evidence type="ECO:0000256" key="4">
    <source>
        <dbReference type="ARBA" id="ARBA00005139"/>
    </source>
</evidence>
<comment type="catalytic activity">
    <reaction evidence="14 17">
        <text>L-aspartate + ATP = 4-phospho-L-aspartate + ADP</text>
        <dbReference type="Rhea" id="RHEA:23776"/>
        <dbReference type="ChEBI" id="CHEBI:29991"/>
        <dbReference type="ChEBI" id="CHEBI:30616"/>
        <dbReference type="ChEBI" id="CHEBI:57535"/>
        <dbReference type="ChEBI" id="CHEBI:456216"/>
        <dbReference type="EC" id="2.7.2.4"/>
    </reaction>
</comment>
<evidence type="ECO:0000256" key="1">
    <source>
        <dbReference type="ARBA" id="ARBA00003121"/>
    </source>
</evidence>
<dbReference type="UniPathway" id="UPA00051">
    <property type="reaction ID" value="UER00462"/>
</dbReference>
<dbReference type="InterPro" id="IPR036393">
    <property type="entry name" value="AceGlu_kinase-like_sf"/>
</dbReference>
<dbReference type="GO" id="GO:0005829">
    <property type="term" value="C:cytosol"/>
    <property type="evidence" value="ECO:0007669"/>
    <property type="project" value="TreeGrafter"/>
</dbReference>
<comment type="function">
    <text evidence="1">Catalyzes the phosphorylation of the beta-carboxyl group of aspartic acid with ATP to yield 4-phospho-L-aspartate, which is involved in the branched biosynthetic pathway leading to the biosynthesis of amino acids threonine, isoleucine and methionine.</text>
</comment>
<comment type="caution">
    <text evidence="21">The sequence shown here is derived from an EMBL/GenBank/DDBJ whole genome shotgun (WGS) entry which is preliminary data.</text>
</comment>
<keyword evidence="9 16" id="KW-0547">Nucleotide-binding</keyword>
<dbReference type="GO" id="GO:0009090">
    <property type="term" value="P:homoserine biosynthetic process"/>
    <property type="evidence" value="ECO:0007669"/>
    <property type="project" value="TreeGrafter"/>
</dbReference>